<dbReference type="InterPro" id="IPR036322">
    <property type="entry name" value="WD40_repeat_dom_sf"/>
</dbReference>
<proteinExistence type="predicted"/>
<name>A0A0K9PBK4_ZOSMR</name>
<protein>
    <submittedName>
        <fullName evidence="2">Putative U3 small nucleolar RNA-associated protein</fullName>
    </submittedName>
</protein>
<dbReference type="SUPFAM" id="SSF50978">
    <property type="entry name" value="WD40 repeat-like"/>
    <property type="match status" value="1"/>
</dbReference>
<organism evidence="2 3">
    <name type="scientific">Zostera marina</name>
    <name type="common">Eelgrass</name>
    <dbReference type="NCBI Taxonomy" id="29655"/>
    <lineage>
        <taxon>Eukaryota</taxon>
        <taxon>Viridiplantae</taxon>
        <taxon>Streptophyta</taxon>
        <taxon>Embryophyta</taxon>
        <taxon>Tracheophyta</taxon>
        <taxon>Spermatophyta</taxon>
        <taxon>Magnoliopsida</taxon>
        <taxon>Liliopsida</taxon>
        <taxon>Zosteraceae</taxon>
        <taxon>Zostera</taxon>
    </lineage>
</organism>
<evidence type="ECO:0000313" key="2">
    <source>
        <dbReference type="EMBL" id="KMZ65580.1"/>
    </source>
</evidence>
<dbReference type="AlphaFoldDB" id="A0A0K9PBK4"/>
<dbReference type="Gene3D" id="2.130.10.10">
    <property type="entry name" value="YVTN repeat-like/Quinoprotein amine dehydrogenase"/>
    <property type="match status" value="4"/>
</dbReference>
<dbReference type="Pfam" id="PF00400">
    <property type="entry name" value="WD40"/>
    <property type="match status" value="2"/>
</dbReference>
<evidence type="ECO:0000256" key="1">
    <source>
        <dbReference type="PROSITE-ProRule" id="PRU00221"/>
    </source>
</evidence>
<dbReference type="Proteomes" id="UP000036987">
    <property type="component" value="Unassembled WGS sequence"/>
</dbReference>
<feature type="repeat" description="WD" evidence="1">
    <location>
        <begin position="191"/>
        <end position="232"/>
    </location>
</feature>
<dbReference type="GO" id="GO:0035266">
    <property type="term" value="P:meristem growth"/>
    <property type="evidence" value="ECO:0007669"/>
    <property type="project" value="InterPro"/>
</dbReference>
<keyword evidence="1" id="KW-0853">WD repeat</keyword>
<dbReference type="EMBL" id="LFYR01001029">
    <property type="protein sequence ID" value="KMZ65580.1"/>
    <property type="molecule type" value="Genomic_DNA"/>
</dbReference>
<dbReference type="STRING" id="29655.A0A0K9PBK4"/>
<dbReference type="PROSITE" id="PS50294">
    <property type="entry name" value="WD_REPEATS_REGION"/>
    <property type="match status" value="1"/>
</dbReference>
<dbReference type="PANTHER" id="PTHR45086">
    <property type="entry name" value="WD REPEAT-CONTAINING PROTEIN PCN"/>
    <property type="match status" value="1"/>
</dbReference>
<gene>
    <name evidence="2" type="ORF">ZOSMA_318G00080</name>
</gene>
<keyword evidence="3" id="KW-1185">Reference proteome</keyword>
<comment type="caution">
    <text evidence="2">The sequence shown here is derived from an EMBL/GenBank/DDBJ whole genome shotgun (WGS) entry which is preliminary data.</text>
</comment>
<reference evidence="3" key="1">
    <citation type="journal article" date="2016" name="Nature">
        <title>The genome of the seagrass Zostera marina reveals angiosperm adaptation to the sea.</title>
        <authorList>
            <person name="Olsen J.L."/>
            <person name="Rouze P."/>
            <person name="Verhelst B."/>
            <person name="Lin Y.-C."/>
            <person name="Bayer T."/>
            <person name="Collen J."/>
            <person name="Dattolo E."/>
            <person name="De Paoli E."/>
            <person name="Dittami S."/>
            <person name="Maumus F."/>
            <person name="Michel G."/>
            <person name="Kersting A."/>
            <person name="Lauritano C."/>
            <person name="Lohaus R."/>
            <person name="Toepel M."/>
            <person name="Tonon T."/>
            <person name="Vanneste K."/>
            <person name="Amirebrahimi M."/>
            <person name="Brakel J."/>
            <person name="Bostroem C."/>
            <person name="Chovatia M."/>
            <person name="Grimwood J."/>
            <person name="Jenkins J.W."/>
            <person name="Jueterbock A."/>
            <person name="Mraz A."/>
            <person name="Stam W.T."/>
            <person name="Tice H."/>
            <person name="Bornberg-Bauer E."/>
            <person name="Green P.J."/>
            <person name="Pearson G.A."/>
            <person name="Procaccini G."/>
            <person name="Duarte C.M."/>
            <person name="Schmutz J."/>
            <person name="Reusch T.B.H."/>
            <person name="Van de Peer Y."/>
        </authorList>
    </citation>
    <scope>NUCLEOTIDE SEQUENCE [LARGE SCALE GENOMIC DNA]</scope>
    <source>
        <strain evidence="3">cv. Finnish</strain>
    </source>
</reference>
<dbReference type="PROSITE" id="PS50082">
    <property type="entry name" value="WD_REPEATS_2"/>
    <property type="match status" value="1"/>
</dbReference>
<dbReference type="PANTHER" id="PTHR45086:SF1">
    <property type="entry name" value="WD REPEAT-CONTAINING PROTEIN PCN"/>
    <property type="match status" value="1"/>
</dbReference>
<accession>A0A0K9PBK4</accession>
<dbReference type="InterPro" id="IPR001680">
    <property type="entry name" value="WD40_rpt"/>
</dbReference>
<dbReference type="OrthoDB" id="8883818at2759"/>
<dbReference type="SMART" id="SM00320">
    <property type="entry name" value="WD40"/>
    <property type="match status" value="8"/>
</dbReference>
<sequence length="786" mass="87177">MATKGHRLYRSTCVEWNPSPILALTTSPDGSQVAAIREDSSLEIWCVSPGSVNWHCQMTIHGDCGSRVTSLVWCGRTTKDSNCGLILSSNVDGTVSQWDLFLLKQKVMLNSLGFSIWQMAMEPLPIDAGENKQTDSVSECCQTDDDVDDDDDDARTNNDKRYRRLAMACDDGSLRLYTISDSGDLCYLKTFPRVSGRVLSVEWSLDSKFLFSGSSDGFIRCWDSTTSVETYRITVGSGDIGSDPELCVWSLLFLRCGTIVSSDSSGGVQFWDSCYGTLLQTYSYHQGDANTLATDHSHKRVFSAGSDGQVIMYKMSNKGNDTKINKWSYVGCVRAHTHDVKSLVVSVPITSQDVLLPKERPNKLRRGPEKPNKGSYHKWACYGTSMLLSAGDDTKIFAYSTTNFTRFSPHDICPGPQRVPVHLALCSNSKGGSIVVTQSSNALDVLSVKLENTSDICRVDGHLTTHLLARIKSRGSSKILSSTISSSGTLLAYSDHAKPCLFELMSSERKAKENTFFIKKRKLPPGLPYAHTMIFSSDSSHIIIAGHDRKLHVVNVEKAVVVHVLVPCRKDQGMMKSSPGEPPITKMFTSSNGKWLCAINYFGDIYIFNMEIYRQYWFISRLDGASVTSGGFALGNCNTLIITTSSNLLYVFDVESKELGEWSGNCNRFMLPGRFQEFPGEVIGLSFPPSSATSVVIYSSRAMCLIDLSTLLVHSDDNLNETRNKRKYSLDEHITTANCSEFHSFDDPVLFMNHLKGNSLFVLQKPWLEVVKGFESAPVHRQIYGT</sequence>
<dbReference type="SUPFAM" id="SSF50998">
    <property type="entry name" value="Quinoprotein alcohol dehydrogenase-like"/>
    <property type="match status" value="1"/>
</dbReference>
<evidence type="ECO:0000313" key="3">
    <source>
        <dbReference type="Proteomes" id="UP000036987"/>
    </source>
</evidence>
<dbReference type="InterPro" id="IPR011047">
    <property type="entry name" value="Quinoprotein_ADH-like_sf"/>
</dbReference>
<dbReference type="OMA" id="YIGCARA"/>
<dbReference type="InterPro" id="IPR015943">
    <property type="entry name" value="WD40/YVTN_repeat-like_dom_sf"/>
</dbReference>
<dbReference type="InterPro" id="IPR044622">
    <property type="entry name" value="PCN"/>
</dbReference>
<dbReference type="GO" id="GO:0010073">
    <property type="term" value="P:meristem maintenance"/>
    <property type="evidence" value="ECO:0007669"/>
    <property type="project" value="InterPro"/>
</dbReference>